<protein>
    <recommendedName>
        <fullName evidence="2">DUF4220 domain-containing protein</fullName>
    </recommendedName>
</protein>
<name>A0A3L6QLM7_PANMI</name>
<reference evidence="4" key="1">
    <citation type="journal article" date="2019" name="Nat. Commun.">
        <title>The genome of broomcorn millet.</title>
        <authorList>
            <person name="Zou C."/>
            <person name="Miki D."/>
            <person name="Li D."/>
            <person name="Tang Q."/>
            <person name="Xiao L."/>
            <person name="Rajput S."/>
            <person name="Deng P."/>
            <person name="Jia W."/>
            <person name="Huang R."/>
            <person name="Zhang M."/>
            <person name="Sun Y."/>
            <person name="Hu J."/>
            <person name="Fu X."/>
            <person name="Schnable P.S."/>
            <person name="Li F."/>
            <person name="Zhang H."/>
            <person name="Feng B."/>
            <person name="Zhu X."/>
            <person name="Liu R."/>
            <person name="Schnable J.C."/>
            <person name="Zhu J.-K."/>
            <person name="Zhang H."/>
        </authorList>
    </citation>
    <scope>NUCLEOTIDE SEQUENCE [LARGE SCALE GENOMIC DNA]</scope>
</reference>
<dbReference type="OrthoDB" id="1189310at2759"/>
<evidence type="ECO:0000259" key="2">
    <source>
        <dbReference type="Pfam" id="PF13968"/>
    </source>
</evidence>
<evidence type="ECO:0000313" key="4">
    <source>
        <dbReference type="Proteomes" id="UP000275267"/>
    </source>
</evidence>
<dbReference type="AlphaFoldDB" id="A0A3L6QLM7"/>
<feature type="transmembrane region" description="Helical" evidence="1">
    <location>
        <begin position="39"/>
        <end position="60"/>
    </location>
</feature>
<gene>
    <name evidence="3" type="ORF">C2845_PM12G07080</name>
</gene>
<feature type="domain" description="DUF4220" evidence="2">
    <location>
        <begin position="41"/>
        <end position="108"/>
    </location>
</feature>
<organism evidence="3 4">
    <name type="scientific">Panicum miliaceum</name>
    <name type="common">Proso millet</name>
    <name type="synonym">Broomcorn millet</name>
    <dbReference type="NCBI Taxonomy" id="4540"/>
    <lineage>
        <taxon>Eukaryota</taxon>
        <taxon>Viridiplantae</taxon>
        <taxon>Streptophyta</taxon>
        <taxon>Embryophyta</taxon>
        <taxon>Tracheophyta</taxon>
        <taxon>Spermatophyta</taxon>
        <taxon>Magnoliopsida</taxon>
        <taxon>Liliopsida</taxon>
        <taxon>Poales</taxon>
        <taxon>Poaceae</taxon>
        <taxon>PACMAD clade</taxon>
        <taxon>Panicoideae</taxon>
        <taxon>Panicodae</taxon>
        <taxon>Paniceae</taxon>
        <taxon>Panicinae</taxon>
        <taxon>Panicum</taxon>
        <taxon>Panicum sect. Panicum</taxon>
    </lineage>
</organism>
<evidence type="ECO:0000313" key="3">
    <source>
        <dbReference type="EMBL" id="RLM80887.1"/>
    </source>
</evidence>
<keyword evidence="4" id="KW-1185">Reference proteome</keyword>
<dbReference type="EMBL" id="PQIB02000012">
    <property type="protein sequence ID" value="RLM80887.1"/>
    <property type="molecule type" value="Genomic_DNA"/>
</dbReference>
<dbReference type="PANTHER" id="PTHR31325">
    <property type="entry name" value="OS01G0798800 PROTEIN-RELATED"/>
    <property type="match status" value="1"/>
</dbReference>
<dbReference type="InterPro" id="IPR025315">
    <property type="entry name" value="DUF4220"/>
</dbReference>
<sequence length="218" mass="24183">MWNEWALHVLVLLSFTLQVMLLIMAEFRRRVDNGVLKVFIWLAYMLADSVAIYTIGHLSVTSKSAEHSLMVLWAPLLLVHLGGQDNITAYAVEDIRLWLRHLQTFAVQDLVHDVRIHPTRPMFISDKTVMRGADLCECLEYLQGEACGGAPAPAGMMLELIAQVWVEMLCYAGARCSAHSHAMQLSNGGELITLAAISVRYCERDGLLSSGHSTSSSV</sequence>
<dbReference type="Proteomes" id="UP000275267">
    <property type="component" value="Unassembled WGS sequence"/>
</dbReference>
<dbReference type="Pfam" id="PF13968">
    <property type="entry name" value="DUF4220"/>
    <property type="match status" value="1"/>
</dbReference>
<dbReference type="Pfam" id="PF04578">
    <property type="entry name" value="DUF594"/>
    <property type="match status" value="1"/>
</dbReference>
<evidence type="ECO:0000256" key="1">
    <source>
        <dbReference type="SAM" id="Phobius"/>
    </source>
</evidence>
<accession>A0A3L6QLM7</accession>
<feature type="transmembrane region" description="Helical" evidence="1">
    <location>
        <begin position="6"/>
        <end position="27"/>
    </location>
</feature>
<keyword evidence="1" id="KW-1133">Transmembrane helix</keyword>
<keyword evidence="1" id="KW-0472">Membrane</keyword>
<dbReference type="STRING" id="4540.A0A3L6QLM7"/>
<proteinExistence type="predicted"/>
<comment type="caution">
    <text evidence="3">The sequence shown here is derived from an EMBL/GenBank/DDBJ whole genome shotgun (WGS) entry which is preliminary data.</text>
</comment>
<keyword evidence="1" id="KW-0812">Transmembrane</keyword>
<dbReference type="InterPro" id="IPR007658">
    <property type="entry name" value="DUF594"/>
</dbReference>